<organism evidence="4">
    <name type="scientific">Dunaliella tertiolecta</name>
    <name type="common">Green alga</name>
    <dbReference type="NCBI Taxonomy" id="3047"/>
    <lineage>
        <taxon>Eukaryota</taxon>
        <taxon>Viridiplantae</taxon>
        <taxon>Chlorophyta</taxon>
        <taxon>core chlorophytes</taxon>
        <taxon>Chlorophyceae</taxon>
        <taxon>CS clade</taxon>
        <taxon>Chlamydomonadales</taxon>
        <taxon>Dunaliellaceae</taxon>
        <taxon>Dunaliella</taxon>
    </lineage>
</organism>
<evidence type="ECO:0000313" key="4">
    <source>
        <dbReference type="EMBL" id="CAE0504801.1"/>
    </source>
</evidence>
<accession>A0A7S3R749</accession>
<feature type="compositionally biased region" description="Basic and acidic residues" evidence="2">
    <location>
        <begin position="10"/>
        <end position="22"/>
    </location>
</feature>
<evidence type="ECO:0000256" key="1">
    <source>
        <dbReference type="SAM" id="Coils"/>
    </source>
</evidence>
<feature type="region of interest" description="Disordered" evidence="2">
    <location>
        <begin position="1"/>
        <end position="43"/>
    </location>
</feature>
<reference evidence="4" key="1">
    <citation type="submission" date="2021-01" db="EMBL/GenBank/DDBJ databases">
        <authorList>
            <person name="Corre E."/>
            <person name="Pelletier E."/>
            <person name="Niang G."/>
            <person name="Scheremetjew M."/>
            <person name="Finn R."/>
            <person name="Kale V."/>
            <person name="Holt S."/>
            <person name="Cochrane G."/>
            <person name="Meng A."/>
            <person name="Brown T."/>
            <person name="Cohen L."/>
        </authorList>
    </citation>
    <scope>NUCLEOTIDE SEQUENCE</scope>
    <source>
        <strain evidence="4">CCMP1320</strain>
    </source>
</reference>
<feature type="compositionally biased region" description="Polar residues" evidence="2">
    <location>
        <begin position="28"/>
        <end position="37"/>
    </location>
</feature>
<dbReference type="AlphaFoldDB" id="A0A7S3R749"/>
<evidence type="ECO:0000256" key="3">
    <source>
        <dbReference type="SAM" id="Phobius"/>
    </source>
</evidence>
<protein>
    <submittedName>
        <fullName evidence="4">Uncharacterized protein</fullName>
    </submittedName>
</protein>
<feature type="transmembrane region" description="Helical" evidence="3">
    <location>
        <begin position="55"/>
        <end position="76"/>
    </location>
</feature>
<proteinExistence type="predicted"/>
<sequence length="211" mass="23047">MLEFFSTRQPRSELRPLDEKPKWGTASGDGSPSTVKSHTAKEATSFAKRPSAGGWSISMLLMGILLCSVGAILLSLQLRTRAGSSEDCIRTTDAYHIELSSLQEQLGVAKRDVEVSQQDKDALSEELNAASSRLNHLENLQTLLKGEQKKLEDKFKQLQKDKQVMVSNMAANKAETKQVESLAHQLEDMLAKMHVGASGSPSNGINKKPGL</sequence>
<name>A0A7S3R749_DUNTE</name>
<gene>
    <name evidence="4" type="ORF">DTER00134_LOCUS19874</name>
</gene>
<keyword evidence="3" id="KW-1133">Transmembrane helix</keyword>
<keyword evidence="3" id="KW-0472">Membrane</keyword>
<feature type="coiled-coil region" evidence="1">
    <location>
        <begin position="113"/>
        <end position="192"/>
    </location>
</feature>
<evidence type="ECO:0000256" key="2">
    <source>
        <dbReference type="SAM" id="MobiDB-lite"/>
    </source>
</evidence>
<dbReference type="EMBL" id="HBIP01032624">
    <property type="protein sequence ID" value="CAE0504801.1"/>
    <property type="molecule type" value="Transcribed_RNA"/>
</dbReference>
<keyword evidence="1" id="KW-0175">Coiled coil</keyword>
<keyword evidence="3" id="KW-0812">Transmembrane</keyword>